<dbReference type="AlphaFoldDB" id="A0A2T1HUM1"/>
<evidence type="ECO:0000313" key="2">
    <source>
        <dbReference type="Proteomes" id="UP000239772"/>
    </source>
</evidence>
<comment type="caution">
    <text evidence="1">The sequence shown here is derived from an EMBL/GenBank/DDBJ whole genome shotgun (WGS) entry which is preliminary data.</text>
</comment>
<dbReference type="RefSeq" id="WP_106336371.1">
    <property type="nucleotide sequence ID" value="NZ_PVZS01000008.1"/>
</dbReference>
<evidence type="ECO:0000313" key="1">
    <source>
        <dbReference type="EMBL" id="PSC05362.1"/>
    </source>
</evidence>
<dbReference type="Proteomes" id="UP000239772">
    <property type="component" value="Unassembled WGS sequence"/>
</dbReference>
<dbReference type="EMBL" id="PVZS01000008">
    <property type="protein sequence ID" value="PSC05362.1"/>
    <property type="molecule type" value="Genomic_DNA"/>
</dbReference>
<proteinExistence type="predicted"/>
<accession>A0A2T1HUM1</accession>
<name>A0A2T1HUM1_9HYPH</name>
<protein>
    <submittedName>
        <fullName evidence="1">Uncharacterized protein</fullName>
    </submittedName>
</protein>
<sequence length="90" mass="10003">MKPLSPDLTLDELLTDPLVRALMRADGVNPAAAERELRAVRVRPTEIRRLASAEPHSLLADLRHLVTDCIHFNESTAAAAGRLRKAEQPW</sequence>
<keyword evidence="2" id="KW-1185">Reference proteome</keyword>
<reference evidence="2" key="1">
    <citation type="submission" date="2018-03" db="EMBL/GenBank/DDBJ databases">
        <authorList>
            <person name="Sun L."/>
            <person name="Liu H."/>
            <person name="Chen W."/>
            <person name="Huang K."/>
            <person name="Liu W."/>
            <person name="Gao X."/>
        </authorList>
    </citation>
    <scope>NUCLEOTIDE SEQUENCE [LARGE SCALE GENOMIC DNA]</scope>
    <source>
        <strain evidence="2">SH9</strain>
    </source>
</reference>
<organism evidence="1 2">
    <name type="scientific">Alsobacter soli</name>
    <dbReference type="NCBI Taxonomy" id="2109933"/>
    <lineage>
        <taxon>Bacteria</taxon>
        <taxon>Pseudomonadati</taxon>
        <taxon>Pseudomonadota</taxon>
        <taxon>Alphaproteobacteria</taxon>
        <taxon>Hyphomicrobiales</taxon>
        <taxon>Alsobacteraceae</taxon>
        <taxon>Alsobacter</taxon>
    </lineage>
</organism>
<gene>
    <name evidence="1" type="ORF">SLNSH_09185</name>
</gene>